<evidence type="ECO:0000313" key="1">
    <source>
        <dbReference type="EMBL" id="CPV66402.1"/>
    </source>
</evidence>
<protein>
    <submittedName>
        <fullName evidence="1">Uncharacterized protein</fullName>
    </submittedName>
</protein>
<dbReference type="AlphaFoldDB" id="A0A0U0ZRC3"/>
<dbReference type="Proteomes" id="UP000045782">
    <property type="component" value="Unassembled WGS sequence"/>
</dbReference>
<evidence type="ECO:0000313" key="2">
    <source>
        <dbReference type="Proteomes" id="UP000045782"/>
    </source>
</evidence>
<reference evidence="1 2" key="1">
    <citation type="submission" date="2015-03" db="EMBL/GenBank/DDBJ databases">
        <authorList>
            <person name="Murphy D."/>
        </authorList>
    </citation>
    <scope>NUCLEOTIDE SEQUENCE [LARGE SCALE GENOMIC DNA]</scope>
    <source>
        <strain evidence="1 2">PAP088</strain>
    </source>
</reference>
<organism evidence="1 2">
    <name type="scientific">Mycobacteroides abscessus</name>
    <dbReference type="NCBI Taxonomy" id="36809"/>
    <lineage>
        <taxon>Bacteria</taxon>
        <taxon>Bacillati</taxon>
        <taxon>Actinomycetota</taxon>
        <taxon>Actinomycetes</taxon>
        <taxon>Mycobacteriales</taxon>
        <taxon>Mycobacteriaceae</taxon>
        <taxon>Mycobacteroides</taxon>
    </lineage>
</organism>
<proteinExistence type="predicted"/>
<gene>
    <name evidence="1" type="ORF">ERS075579_03993</name>
</gene>
<dbReference type="EMBL" id="CSWP01000009">
    <property type="protein sequence ID" value="CPV66402.1"/>
    <property type="molecule type" value="Genomic_DNA"/>
</dbReference>
<accession>A0A0U0ZRC3</accession>
<name>A0A0U0ZRC3_9MYCO</name>
<sequence length="143" mass="15108">MLHNIKRELDTNSHMTHTDGMLGMTELTGRIAAVLDSVGVQPTEYLTGALVRAMYPYGGDEASNGSQVVHRVVVFADLGDHKQSNVIAADVSGELRSPEPDSELCDIVAPADAGAFGAELMVSIKFADLARFVHAVEAGPTTA</sequence>